<dbReference type="EMBL" id="JBHTKX010000001">
    <property type="protein sequence ID" value="MFD1128055.1"/>
    <property type="molecule type" value="Genomic_DNA"/>
</dbReference>
<evidence type="ECO:0000256" key="3">
    <source>
        <dbReference type="SAM" id="Phobius"/>
    </source>
</evidence>
<dbReference type="PANTHER" id="PTHR22550">
    <property type="entry name" value="SPORE GERMINATION PROTEIN"/>
    <property type="match status" value="1"/>
</dbReference>
<keyword evidence="3" id="KW-1133">Transmembrane helix</keyword>
<comment type="caution">
    <text evidence="4">The sequence shown here is derived from an EMBL/GenBank/DDBJ whole genome shotgun (WGS) entry which is preliminary data.</text>
</comment>
<comment type="similarity">
    <text evidence="1">Belongs to the GerABKA family.</text>
</comment>
<dbReference type="InterPro" id="IPR050768">
    <property type="entry name" value="UPF0353/GerABKA_families"/>
</dbReference>
<dbReference type="Proteomes" id="UP001597169">
    <property type="component" value="Unassembled WGS sequence"/>
</dbReference>
<name>A0ABW3Q1G2_9BACL</name>
<dbReference type="PANTHER" id="PTHR22550:SF5">
    <property type="entry name" value="LEUCINE ZIPPER PROTEIN 4"/>
    <property type="match status" value="1"/>
</dbReference>
<feature type="transmembrane region" description="Helical" evidence="3">
    <location>
        <begin position="358"/>
        <end position="381"/>
    </location>
</feature>
<reference evidence="5" key="1">
    <citation type="journal article" date="2019" name="Int. J. Syst. Evol. Microbiol.">
        <title>The Global Catalogue of Microorganisms (GCM) 10K type strain sequencing project: providing services to taxonomists for standard genome sequencing and annotation.</title>
        <authorList>
            <consortium name="The Broad Institute Genomics Platform"/>
            <consortium name="The Broad Institute Genome Sequencing Center for Infectious Disease"/>
            <person name="Wu L."/>
            <person name="Ma J."/>
        </authorList>
    </citation>
    <scope>NUCLEOTIDE SEQUENCE [LARGE SCALE GENOMIC DNA]</scope>
    <source>
        <strain evidence="5">CCUG 53519</strain>
    </source>
</reference>
<keyword evidence="3" id="KW-0812">Transmembrane</keyword>
<dbReference type="Pfam" id="PF03323">
    <property type="entry name" value="GerA"/>
    <property type="match status" value="1"/>
</dbReference>
<feature type="transmembrane region" description="Helical" evidence="3">
    <location>
        <begin position="227"/>
        <end position="249"/>
    </location>
</feature>
<feature type="transmembrane region" description="Helical" evidence="3">
    <location>
        <begin position="269"/>
        <end position="286"/>
    </location>
</feature>
<proteinExistence type="inferred from homology"/>
<evidence type="ECO:0000313" key="5">
    <source>
        <dbReference type="Proteomes" id="UP001597169"/>
    </source>
</evidence>
<evidence type="ECO:0000256" key="1">
    <source>
        <dbReference type="ARBA" id="ARBA00005278"/>
    </source>
</evidence>
<gene>
    <name evidence="4" type="ORF">ACFQ3J_07715</name>
</gene>
<keyword evidence="5" id="KW-1185">Reference proteome</keyword>
<organism evidence="4 5">
    <name type="scientific">Paenibacillus provencensis</name>
    <dbReference type="NCBI Taxonomy" id="441151"/>
    <lineage>
        <taxon>Bacteria</taxon>
        <taxon>Bacillati</taxon>
        <taxon>Bacillota</taxon>
        <taxon>Bacilli</taxon>
        <taxon>Bacillales</taxon>
        <taxon>Paenibacillaceae</taxon>
        <taxon>Paenibacillus</taxon>
    </lineage>
</organism>
<dbReference type="PIRSF" id="PIRSF005690">
    <property type="entry name" value="GerBA"/>
    <property type="match status" value="1"/>
</dbReference>
<evidence type="ECO:0000313" key="4">
    <source>
        <dbReference type="EMBL" id="MFD1128055.1"/>
    </source>
</evidence>
<evidence type="ECO:0000256" key="2">
    <source>
        <dbReference type="ARBA" id="ARBA00023136"/>
    </source>
</evidence>
<protein>
    <submittedName>
        <fullName evidence="4">Spore germination protein</fullName>
    </submittedName>
</protein>
<accession>A0ABW3Q1G2</accession>
<feature type="transmembrane region" description="Helical" evidence="3">
    <location>
        <begin position="393"/>
        <end position="417"/>
    </location>
</feature>
<dbReference type="InterPro" id="IPR004995">
    <property type="entry name" value="Spore_Ger"/>
</dbReference>
<sequence>MDLLTSVRNQLERNGDYSERALESDNQLVKLIYLNSICDEKKIADQLIRPFYEDPRRFAEYVRSFHGNKSLTEPGAAIDQMLSGRVCIITENNPILAVDMLDFKAKSLSEPSNEKVLHGPQHGLSAELRVSLNLLRNAYRKSSFIVENRTVGLPQSTKLSLVYDQDIVSPALLQEMNRRLDDVKLEIVTNIGQLHQKFSKSKWSLFPLYMITERVDRILKNVQDGKVAVLLEGSPFALIAPAVFFDFFVSMDDITEPSLASRFFTTLRYIALTITTLFPSFYVLAVQYAPEMLRPQIALHLAGSRSMVPYPAIIEVMFMLILGEFLVEASIRLPKSVGQAATTVGGLILGEAASQAGFVSHIIIIIMSTVTISSFVIPISMMTTATRVVRYPMVLVTAFFGFVGFILGVLGLIVYLASLRSLGQPYFRLFNRDKIHERQGG</sequence>
<dbReference type="RefSeq" id="WP_251583916.1">
    <property type="nucleotide sequence ID" value="NZ_JBHTKX010000001.1"/>
</dbReference>
<keyword evidence="2 3" id="KW-0472">Membrane</keyword>